<dbReference type="InterPro" id="IPR003593">
    <property type="entry name" value="AAA+_ATPase"/>
</dbReference>
<dbReference type="GO" id="GO:0005829">
    <property type="term" value="C:cytosol"/>
    <property type="evidence" value="ECO:0007669"/>
    <property type="project" value="TreeGrafter"/>
</dbReference>
<dbReference type="AlphaFoldDB" id="A0A382BVU9"/>
<evidence type="ECO:0000256" key="1">
    <source>
        <dbReference type="ARBA" id="ARBA00022515"/>
    </source>
</evidence>
<dbReference type="GO" id="GO:1990077">
    <property type="term" value="C:primosome complex"/>
    <property type="evidence" value="ECO:0007669"/>
    <property type="project" value="UniProtKB-KW"/>
</dbReference>
<evidence type="ECO:0000259" key="2">
    <source>
        <dbReference type="PROSITE" id="PS51199"/>
    </source>
</evidence>
<evidence type="ECO:0000313" key="3">
    <source>
        <dbReference type="EMBL" id="SVB17193.1"/>
    </source>
</evidence>
<dbReference type="Pfam" id="PF03796">
    <property type="entry name" value="DnaB_C"/>
    <property type="match status" value="1"/>
</dbReference>
<dbReference type="GO" id="GO:0006269">
    <property type="term" value="P:DNA replication, synthesis of primer"/>
    <property type="evidence" value="ECO:0007669"/>
    <property type="project" value="UniProtKB-KW"/>
</dbReference>
<sequence>KRFLGGEDAGGVKTGYPDIDSLTNGLSPAEMIVLAARPSVGKTTLAMNIVENIVLSPAVQDEPPSVLVFSLEMSAVSLAMRLICGRAEVNQSDLQRGFAPRDAQTKLAATAREFRQAPIWVDDSGGLTIHQLRAKARRTHSRQPLSLIVVDYLQLIGTDSRIQSREAGVADISRGLKAMAKELNVPVMVLSQLNRESDKDRREPRLSDLRESGSIEQDADIVMLLAKDKSASDSREMDGPNAGTEEGEDFEVIKLILAKQRNGPTGFLQLAFRKQFTRFISMHVGSRMN</sequence>
<dbReference type="SUPFAM" id="SSF52540">
    <property type="entry name" value="P-loop containing nucleoside triphosphate hydrolases"/>
    <property type="match status" value="1"/>
</dbReference>
<dbReference type="PROSITE" id="PS51199">
    <property type="entry name" value="SF4_HELICASE"/>
    <property type="match status" value="1"/>
</dbReference>
<reference evidence="3" key="1">
    <citation type="submission" date="2018-05" db="EMBL/GenBank/DDBJ databases">
        <authorList>
            <person name="Lanie J.A."/>
            <person name="Ng W.-L."/>
            <person name="Kazmierczak K.M."/>
            <person name="Andrzejewski T.M."/>
            <person name="Davidsen T.M."/>
            <person name="Wayne K.J."/>
            <person name="Tettelin H."/>
            <person name="Glass J.I."/>
            <person name="Rusch D."/>
            <person name="Podicherti R."/>
            <person name="Tsui H.-C.T."/>
            <person name="Winkler M.E."/>
        </authorList>
    </citation>
    <scope>NUCLEOTIDE SEQUENCE</scope>
</reference>
<dbReference type="Gene3D" id="3.40.50.300">
    <property type="entry name" value="P-loop containing nucleotide triphosphate hydrolases"/>
    <property type="match status" value="1"/>
</dbReference>
<organism evidence="3">
    <name type="scientific">marine metagenome</name>
    <dbReference type="NCBI Taxonomy" id="408172"/>
    <lineage>
        <taxon>unclassified sequences</taxon>
        <taxon>metagenomes</taxon>
        <taxon>ecological metagenomes</taxon>
    </lineage>
</organism>
<dbReference type="InterPro" id="IPR007694">
    <property type="entry name" value="DNA_helicase_DnaB-like_C"/>
</dbReference>
<name>A0A382BVU9_9ZZZZ</name>
<dbReference type="CDD" id="cd00984">
    <property type="entry name" value="DnaB_C"/>
    <property type="match status" value="1"/>
</dbReference>
<gene>
    <name evidence="3" type="ORF">METZ01_LOCUS170047</name>
</gene>
<accession>A0A382BVU9</accession>
<keyword evidence="1" id="KW-0639">Primosome</keyword>
<dbReference type="GO" id="GO:0003678">
    <property type="term" value="F:DNA helicase activity"/>
    <property type="evidence" value="ECO:0007669"/>
    <property type="project" value="InterPro"/>
</dbReference>
<dbReference type="EMBL" id="UINC01031329">
    <property type="protein sequence ID" value="SVB17193.1"/>
    <property type="molecule type" value="Genomic_DNA"/>
</dbReference>
<dbReference type="GO" id="GO:0005524">
    <property type="term" value="F:ATP binding"/>
    <property type="evidence" value="ECO:0007669"/>
    <property type="project" value="InterPro"/>
</dbReference>
<feature type="non-terminal residue" evidence="3">
    <location>
        <position position="1"/>
    </location>
</feature>
<dbReference type="SMART" id="SM00382">
    <property type="entry name" value="AAA"/>
    <property type="match status" value="1"/>
</dbReference>
<feature type="domain" description="SF4 helicase" evidence="2">
    <location>
        <begin position="5"/>
        <end position="286"/>
    </location>
</feature>
<proteinExistence type="predicted"/>
<dbReference type="PANTHER" id="PTHR30153:SF2">
    <property type="entry name" value="REPLICATIVE DNA HELICASE"/>
    <property type="match status" value="1"/>
</dbReference>
<dbReference type="InterPro" id="IPR027417">
    <property type="entry name" value="P-loop_NTPase"/>
</dbReference>
<dbReference type="PANTHER" id="PTHR30153">
    <property type="entry name" value="REPLICATIVE DNA HELICASE DNAB"/>
    <property type="match status" value="1"/>
</dbReference>
<protein>
    <recommendedName>
        <fullName evidence="2">SF4 helicase domain-containing protein</fullName>
    </recommendedName>
</protein>